<evidence type="ECO:0000256" key="2">
    <source>
        <dbReference type="PROSITE-ProRule" id="PRU00325"/>
    </source>
</evidence>
<feature type="domain" description="Helicase ATP-binding" evidence="5">
    <location>
        <begin position="824"/>
        <end position="991"/>
    </location>
</feature>
<dbReference type="Pfam" id="PF00176">
    <property type="entry name" value="SNF2-rel_dom"/>
    <property type="match status" value="1"/>
</dbReference>
<keyword evidence="2" id="KW-0863">Zinc-finger</keyword>
<evidence type="ECO:0000256" key="1">
    <source>
        <dbReference type="ARBA" id="ARBA00022801"/>
    </source>
</evidence>
<proteinExistence type="predicted"/>
<feature type="domain" description="Helicase C-terminal" evidence="6">
    <location>
        <begin position="1112"/>
        <end position="1262"/>
    </location>
</feature>
<dbReference type="CDD" id="cd18793">
    <property type="entry name" value="SF2_C_SNF"/>
    <property type="match status" value="1"/>
</dbReference>
<keyword evidence="2" id="KW-0479">Metal-binding</keyword>
<evidence type="ECO:0000313" key="8">
    <source>
        <dbReference type="Proteomes" id="UP001501803"/>
    </source>
</evidence>
<accession>A0ABP7KIY2</accession>
<dbReference type="Proteomes" id="UP001501803">
    <property type="component" value="Unassembled WGS sequence"/>
</dbReference>
<dbReference type="Gene3D" id="3.40.50.10810">
    <property type="entry name" value="Tandem AAA-ATPase domain"/>
    <property type="match status" value="1"/>
</dbReference>
<dbReference type="Gene3D" id="3.40.50.300">
    <property type="entry name" value="P-loop containing nucleotide triphosphate hydrolases"/>
    <property type="match status" value="1"/>
</dbReference>
<feature type="compositionally biased region" description="Low complexity" evidence="3">
    <location>
        <begin position="551"/>
        <end position="563"/>
    </location>
</feature>
<feature type="region of interest" description="Disordered" evidence="3">
    <location>
        <begin position="405"/>
        <end position="442"/>
    </location>
</feature>
<dbReference type="InterPro" id="IPR027417">
    <property type="entry name" value="P-loop_NTPase"/>
</dbReference>
<name>A0ABP7KIY2_9MICO</name>
<feature type="domain" description="SWIM-type" evidence="4">
    <location>
        <begin position="55"/>
        <end position="95"/>
    </location>
</feature>
<dbReference type="PROSITE" id="PS51192">
    <property type="entry name" value="HELICASE_ATP_BIND_1"/>
    <property type="match status" value="1"/>
</dbReference>
<keyword evidence="8" id="KW-1185">Reference proteome</keyword>
<feature type="compositionally biased region" description="Basic and acidic residues" evidence="3">
    <location>
        <begin position="592"/>
        <end position="602"/>
    </location>
</feature>
<evidence type="ECO:0000259" key="4">
    <source>
        <dbReference type="PROSITE" id="PS50966"/>
    </source>
</evidence>
<dbReference type="Pfam" id="PF00271">
    <property type="entry name" value="Helicase_C"/>
    <property type="match status" value="1"/>
</dbReference>
<reference evidence="8" key="1">
    <citation type="journal article" date="2019" name="Int. J. Syst. Evol. Microbiol.">
        <title>The Global Catalogue of Microorganisms (GCM) 10K type strain sequencing project: providing services to taxonomists for standard genome sequencing and annotation.</title>
        <authorList>
            <consortium name="The Broad Institute Genomics Platform"/>
            <consortium name="The Broad Institute Genome Sequencing Center for Infectious Disease"/>
            <person name="Wu L."/>
            <person name="Ma J."/>
        </authorList>
    </citation>
    <scope>NUCLEOTIDE SEQUENCE [LARGE SCALE GENOMIC DNA]</scope>
    <source>
        <strain evidence="8">JCM 17021</strain>
    </source>
</reference>
<dbReference type="InterPro" id="IPR000330">
    <property type="entry name" value="SNF2_N"/>
</dbReference>
<feature type="region of interest" description="Disordered" evidence="3">
    <location>
        <begin position="345"/>
        <end position="385"/>
    </location>
</feature>
<feature type="compositionally biased region" description="Low complexity" evidence="3">
    <location>
        <begin position="432"/>
        <end position="442"/>
    </location>
</feature>
<dbReference type="SMART" id="SM00487">
    <property type="entry name" value="DEXDc"/>
    <property type="match status" value="1"/>
</dbReference>
<dbReference type="PROSITE" id="PS51194">
    <property type="entry name" value="HELICASE_CTER"/>
    <property type="match status" value="1"/>
</dbReference>
<sequence length="1276" mass="137893">MTPLLSTHEIARLVGSQVFSRGERYARNGNVVDMVWPESGTQLLGRVAGSTDTPYSVTISFAVSQSGIVMNVSGVCSCPVGRNCKHVAALLIAGRRPEPTDFADGDGAGAGPFGSSAGSSSARRGVSFPALVPDFEGGSDAETGRGTATAFTPSTGARAGATSRGAASAPAIPAWQRQLAPLAHPTRAPAASTSTPLALQFEVLEATRSSRMTPGPSTYRLGIRPMVMGKKGAWIRGNLNWTNLSYARGTYNAEHQKILGALYALYSAGQSYFVHIDQWMHLDGFGSRALWELLDDARRSGLPLISTAPGQEPITLLSAPATVALDLTRRSTGLELAPALNLTEAAPAPAPAMQSSVDGGNGRDTGTGTSSDANADSNADADADDRSEGIRFGFIGEPAHGVFAWQLPDSPHSTPRSSARSTRSSTRDSARRSASAPATGSATGARITLAPLATKLETPLRRLLAAPENIVIPPGDEPAFLADYYPFLRRQLELTSSDGSFELPATARPFLSLELAHTTDAGIALNWAWQYATPRVEVEAEPAVATGADSAAEPGTETTEPTEPEAAIAAAATTATAAPSAPADAGPRLRLRAPESDSEYRDPAHETEILRELAPVLAPFDSLFEQSGGRPRLAERSTLTGARMIEFLAGATAALTASGHVFVQLPDDGPQYREADEAPVISLATTERPDDRDWFDLAVTVSIEGEEIPFDDLFRALATEQELLILGSGTWFSLDRPEFAQLRRLIEEARGLQDSHSPSLGISRFQTDLWVELQELGLVAAQASAWRQAVEGLTDATQVAAQKLPESVNASLREYQQSGFDWLSFLYDNQLGGILADDMGLGKTLQAIALIAHARDRQREQGTAPAPFLVVAPTSVVSNWAAECAKFAPDLRVVAVTETSAKRSADLAASAAEVDVVITSYTLFRLDFEEYNAIGWAGLLLDEAQFVKNHQSRAHLCARRLKAPFKLAITGTPLENNLMEFWSLTSITAPGLFPSPSRFAEYYQKPIERDADSERLAQLRRRIRPFMLRRTKDQVAKDLPAKQEQVLELELHPKHRKVYQMHLQRERQKVLGLIEDMNANRFEIFRSLTMLRQLSLDASLYDEKYSDVPSTKLDALMELLEDVVAEGHRTLIFSQFTQYLGKARDRLDAAGVSYSYLDGKTRNRAKAIADFKDGNTSVFLISLKAGGFGLNLTEADYCILLDPWWNPATEAQAVDRAHRIGQTKNVMVYRLVSKDTIEEKVMALKAQKAQLFESVMTDGAVSATGLSAADIRELLS</sequence>
<feature type="compositionally biased region" description="Low complexity" evidence="3">
    <location>
        <begin position="413"/>
        <end position="424"/>
    </location>
</feature>
<protein>
    <recommendedName>
        <fullName evidence="9">Helicase</fullName>
    </recommendedName>
</protein>
<dbReference type="SMART" id="SM00490">
    <property type="entry name" value="HELICc"/>
    <property type="match status" value="1"/>
</dbReference>
<dbReference type="InterPro" id="IPR049730">
    <property type="entry name" value="SNF2/RAD54-like_C"/>
</dbReference>
<evidence type="ECO:0000256" key="3">
    <source>
        <dbReference type="SAM" id="MobiDB-lite"/>
    </source>
</evidence>
<feature type="compositionally biased region" description="Low complexity" evidence="3">
    <location>
        <begin position="154"/>
        <end position="167"/>
    </location>
</feature>
<evidence type="ECO:0008006" key="9">
    <source>
        <dbReference type="Google" id="ProtNLM"/>
    </source>
</evidence>
<evidence type="ECO:0000259" key="6">
    <source>
        <dbReference type="PROSITE" id="PS51194"/>
    </source>
</evidence>
<feature type="region of interest" description="Disordered" evidence="3">
    <location>
        <begin position="544"/>
        <end position="563"/>
    </location>
</feature>
<organism evidence="7 8">
    <name type="scientific">Leifsonia kafniensis</name>
    <dbReference type="NCBI Taxonomy" id="475957"/>
    <lineage>
        <taxon>Bacteria</taxon>
        <taxon>Bacillati</taxon>
        <taxon>Actinomycetota</taxon>
        <taxon>Actinomycetes</taxon>
        <taxon>Micrococcales</taxon>
        <taxon>Microbacteriaceae</taxon>
        <taxon>Leifsonia</taxon>
    </lineage>
</organism>
<evidence type="ECO:0000313" key="7">
    <source>
        <dbReference type="EMBL" id="GAA3877026.1"/>
    </source>
</evidence>
<feature type="region of interest" description="Disordered" evidence="3">
    <location>
        <begin position="102"/>
        <end position="121"/>
    </location>
</feature>
<feature type="region of interest" description="Disordered" evidence="3">
    <location>
        <begin position="133"/>
        <end position="167"/>
    </location>
</feature>
<dbReference type="InterPro" id="IPR014001">
    <property type="entry name" value="Helicase_ATP-bd"/>
</dbReference>
<dbReference type="InterPro" id="IPR001650">
    <property type="entry name" value="Helicase_C-like"/>
</dbReference>
<dbReference type="EMBL" id="BAABCN010000004">
    <property type="protein sequence ID" value="GAA3877026.1"/>
    <property type="molecule type" value="Genomic_DNA"/>
</dbReference>
<keyword evidence="2" id="KW-0862">Zinc</keyword>
<dbReference type="PROSITE" id="PS50966">
    <property type="entry name" value="ZF_SWIM"/>
    <property type="match status" value="1"/>
</dbReference>
<feature type="compositionally biased region" description="Low complexity" evidence="3">
    <location>
        <begin position="572"/>
        <end position="585"/>
    </location>
</feature>
<keyword evidence="1" id="KW-0378">Hydrolase</keyword>
<dbReference type="CDD" id="cd18012">
    <property type="entry name" value="DEXQc_arch_SWI2_SNF2"/>
    <property type="match status" value="1"/>
</dbReference>
<evidence type="ECO:0000259" key="5">
    <source>
        <dbReference type="PROSITE" id="PS51192"/>
    </source>
</evidence>
<feature type="region of interest" description="Disordered" evidence="3">
    <location>
        <begin position="572"/>
        <end position="602"/>
    </location>
</feature>
<dbReference type="RefSeq" id="WP_345065535.1">
    <property type="nucleotide sequence ID" value="NZ_BAABCN010000004.1"/>
</dbReference>
<gene>
    <name evidence="7" type="ORF">GCM10022381_19460</name>
</gene>
<dbReference type="InterPro" id="IPR038718">
    <property type="entry name" value="SNF2-like_sf"/>
</dbReference>
<dbReference type="InterPro" id="IPR007527">
    <property type="entry name" value="Znf_SWIM"/>
</dbReference>
<feature type="compositionally biased region" description="Low complexity" evidence="3">
    <location>
        <begin position="366"/>
        <end position="378"/>
    </location>
</feature>
<dbReference type="SUPFAM" id="SSF52540">
    <property type="entry name" value="P-loop containing nucleoside triphosphate hydrolases"/>
    <property type="match status" value="2"/>
</dbReference>
<dbReference type="PANTHER" id="PTHR10799">
    <property type="entry name" value="SNF2/RAD54 HELICASE FAMILY"/>
    <property type="match status" value="1"/>
</dbReference>
<comment type="caution">
    <text evidence="7">The sequence shown here is derived from an EMBL/GenBank/DDBJ whole genome shotgun (WGS) entry which is preliminary data.</text>
</comment>